<feature type="domain" description="MATH" evidence="2">
    <location>
        <begin position="224"/>
        <end position="350"/>
    </location>
</feature>
<dbReference type="AlphaFoldDB" id="A0A5B7C8U9"/>
<dbReference type="CDD" id="cd00121">
    <property type="entry name" value="MATH"/>
    <property type="match status" value="2"/>
</dbReference>
<dbReference type="PANTHER" id="PTHR46162">
    <property type="entry name" value="TRAF-LIKE FAMILY PROTEIN"/>
    <property type="match status" value="1"/>
</dbReference>
<feature type="domain" description="MATH" evidence="2">
    <location>
        <begin position="71"/>
        <end position="204"/>
    </location>
</feature>
<evidence type="ECO:0000313" key="3">
    <source>
        <dbReference type="EMBL" id="MPA77562.1"/>
    </source>
</evidence>
<sequence length="360" mass="40963">MSFMPKNPPSRVLSKRDAPHTLQSSTELPDIYRRDAPHTLQPSAELADLFRRDAPPTPPLSAELLGRDVPPSHFLLKIESFSSLSRASIEKFSSEKFEAGDYKWKLSIYPNGDKKRNGQNHISMNLALVDTTSLPAGWDIQVIFNFFVFDKVRDKYFSLPGGEVRRFHAMKTEWGIARFIDLETFSDPSNGYLVDNACVFGAEIFILKRTRKGECLSVLEEAVTRYHTWKIKPFSSFTAEYYDSDAFVVGDHRWRIRLYPRGNGEGRGNSISVFLSLDESSLPPDTKLFVKFTLRMMDQINEEHFEIKDDNHFSRPLLVWGTPKYMSLAKLNDTKQGFLVDNTCIIEAQVTLVGTVGTAS</sequence>
<dbReference type="SUPFAM" id="SSF49599">
    <property type="entry name" value="TRAF domain-like"/>
    <property type="match status" value="2"/>
</dbReference>
<reference evidence="3" key="1">
    <citation type="submission" date="2019-08" db="EMBL/GenBank/DDBJ databases">
        <title>Reference gene set and small RNA set construction with multiple tissues from Davidia involucrata Baill.</title>
        <authorList>
            <person name="Yang H."/>
            <person name="Zhou C."/>
            <person name="Li G."/>
            <person name="Wang J."/>
            <person name="Gao P."/>
            <person name="Wang M."/>
            <person name="Wang R."/>
            <person name="Zhao Y."/>
        </authorList>
    </citation>
    <scope>NUCLEOTIDE SEQUENCE</scope>
    <source>
        <tissue evidence="3">Mixed with DoveR01_LX</tissue>
    </source>
</reference>
<gene>
    <name evidence="3" type="ORF">Din_047003</name>
</gene>
<protein>
    <recommendedName>
        <fullName evidence="2">MATH domain-containing protein</fullName>
    </recommendedName>
</protein>
<proteinExistence type="predicted"/>
<dbReference type="PROSITE" id="PS50144">
    <property type="entry name" value="MATH"/>
    <property type="match status" value="2"/>
</dbReference>
<dbReference type="Pfam" id="PF22486">
    <property type="entry name" value="MATH_2"/>
    <property type="match status" value="2"/>
</dbReference>
<dbReference type="EMBL" id="GHES01047003">
    <property type="protein sequence ID" value="MPA77562.1"/>
    <property type="molecule type" value="Transcribed_RNA"/>
</dbReference>
<name>A0A5B7C8U9_DAVIN</name>
<evidence type="ECO:0000256" key="1">
    <source>
        <dbReference type="SAM" id="MobiDB-lite"/>
    </source>
</evidence>
<organism evidence="3">
    <name type="scientific">Davidia involucrata</name>
    <name type="common">Dove tree</name>
    <dbReference type="NCBI Taxonomy" id="16924"/>
    <lineage>
        <taxon>Eukaryota</taxon>
        <taxon>Viridiplantae</taxon>
        <taxon>Streptophyta</taxon>
        <taxon>Embryophyta</taxon>
        <taxon>Tracheophyta</taxon>
        <taxon>Spermatophyta</taxon>
        <taxon>Magnoliopsida</taxon>
        <taxon>eudicotyledons</taxon>
        <taxon>Gunneridae</taxon>
        <taxon>Pentapetalae</taxon>
        <taxon>asterids</taxon>
        <taxon>Cornales</taxon>
        <taxon>Nyssaceae</taxon>
        <taxon>Davidia</taxon>
    </lineage>
</organism>
<feature type="region of interest" description="Disordered" evidence="1">
    <location>
        <begin position="1"/>
        <end position="37"/>
    </location>
</feature>
<dbReference type="InterPro" id="IPR008974">
    <property type="entry name" value="TRAF-like"/>
</dbReference>
<dbReference type="SMART" id="SM00061">
    <property type="entry name" value="MATH"/>
    <property type="match status" value="2"/>
</dbReference>
<dbReference type="PANTHER" id="PTHR46162:SF9">
    <property type="entry name" value="MATH DOMAIN-CONTAINING PROTEIN"/>
    <property type="match status" value="1"/>
</dbReference>
<dbReference type="InterPro" id="IPR002083">
    <property type="entry name" value="MATH/TRAF_dom"/>
</dbReference>
<evidence type="ECO:0000259" key="2">
    <source>
        <dbReference type="PROSITE" id="PS50144"/>
    </source>
</evidence>
<dbReference type="Gene3D" id="2.60.210.10">
    <property type="entry name" value="Apoptosis, Tumor Necrosis Factor Receptor Associated Protein 2, Chain A"/>
    <property type="match status" value="2"/>
</dbReference>
<accession>A0A5B7C8U9</accession>